<accession>A0A0G0JEE3</accession>
<evidence type="ECO:0000313" key="3">
    <source>
        <dbReference type="Proteomes" id="UP000034917"/>
    </source>
</evidence>
<keyword evidence="1" id="KW-1133">Transmembrane helix</keyword>
<name>A0A0G0JEE3_9BACT</name>
<gene>
    <name evidence="2" type="ORF">US40_C0002G0075</name>
</gene>
<keyword evidence="1" id="KW-0812">Transmembrane</keyword>
<comment type="caution">
    <text evidence="2">The sequence shown here is derived from an EMBL/GenBank/DDBJ whole genome shotgun (WGS) entry which is preliminary data.</text>
</comment>
<keyword evidence="1" id="KW-0472">Membrane</keyword>
<sequence>MSETKVFKEGWRADIFDFALTGVAAVSLLASPAVALTISSAELLMLAVRAHAARKNRETNSMLEIIKASYELGQSSTNASNATPRRRKK</sequence>
<evidence type="ECO:0000313" key="2">
    <source>
        <dbReference type="EMBL" id="KKQ26541.1"/>
    </source>
</evidence>
<organism evidence="2 3">
    <name type="scientific">Candidatus Roizmanbacteria bacterium GW2011_GWC2_37_13</name>
    <dbReference type="NCBI Taxonomy" id="1618486"/>
    <lineage>
        <taxon>Bacteria</taxon>
        <taxon>Candidatus Roizmaniibacteriota</taxon>
    </lineage>
</organism>
<proteinExistence type="predicted"/>
<protein>
    <submittedName>
        <fullName evidence="2">Uncharacterized protein</fullName>
    </submittedName>
</protein>
<feature type="transmembrane region" description="Helical" evidence="1">
    <location>
        <begin position="20"/>
        <end position="48"/>
    </location>
</feature>
<dbReference type="Proteomes" id="UP000034917">
    <property type="component" value="Unassembled WGS sequence"/>
</dbReference>
<dbReference type="EMBL" id="LBSV01000002">
    <property type="protein sequence ID" value="KKQ26541.1"/>
    <property type="molecule type" value="Genomic_DNA"/>
</dbReference>
<dbReference type="AlphaFoldDB" id="A0A0G0JEE3"/>
<reference evidence="2 3" key="1">
    <citation type="journal article" date="2015" name="Nature">
        <title>rRNA introns, odd ribosomes, and small enigmatic genomes across a large radiation of phyla.</title>
        <authorList>
            <person name="Brown C.T."/>
            <person name="Hug L.A."/>
            <person name="Thomas B.C."/>
            <person name="Sharon I."/>
            <person name="Castelle C.J."/>
            <person name="Singh A."/>
            <person name="Wilkins M.J."/>
            <person name="Williams K.H."/>
            <person name="Banfield J.F."/>
        </authorList>
    </citation>
    <scope>NUCLEOTIDE SEQUENCE [LARGE SCALE GENOMIC DNA]</scope>
</reference>
<evidence type="ECO:0000256" key="1">
    <source>
        <dbReference type="SAM" id="Phobius"/>
    </source>
</evidence>